<dbReference type="Pfam" id="PF00194">
    <property type="entry name" value="Carb_anhydrase"/>
    <property type="match status" value="1"/>
</dbReference>
<dbReference type="EC" id="4.2.1.1" evidence="2"/>
<dbReference type="GO" id="GO:0004089">
    <property type="term" value="F:carbonate dehydratase activity"/>
    <property type="evidence" value="ECO:0007669"/>
    <property type="project" value="UniProtKB-EC"/>
</dbReference>
<evidence type="ECO:0000313" key="9">
    <source>
        <dbReference type="EMBL" id="KAH7935124.1"/>
    </source>
</evidence>
<reference evidence="9" key="2">
    <citation type="submission" date="2021-09" db="EMBL/GenBank/DDBJ databases">
        <authorList>
            <person name="Jia N."/>
            <person name="Wang J."/>
            <person name="Shi W."/>
            <person name="Du L."/>
            <person name="Sun Y."/>
            <person name="Zhan W."/>
            <person name="Jiang J."/>
            <person name="Wang Q."/>
            <person name="Zhang B."/>
            <person name="Ji P."/>
            <person name="Sakyi L.B."/>
            <person name="Cui X."/>
            <person name="Yuan T."/>
            <person name="Jiang B."/>
            <person name="Yang W."/>
            <person name="Lam T.T.-Y."/>
            <person name="Chang Q."/>
            <person name="Ding S."/>
            <person name="Wang X."/>
            <person name="Zhu J."/>
            <person name="Ruan X."/>
            <person name="Zhao L."/>
            <person name="Wei J."/>
            <person name="Que T."/>
            <person name="Du C."/>
            <person name="Cheng J."/>
            <person name="Dai P."/>
            <person name="Han X."/>
            <person name="Huang E."/>
            <person name="Gao Y."/>
            <person name="Liu J."/>
            <person name="Shao H."/>
            <person name="Ye R."/>
            <person name="Li L."/>
            <person name="Wei W."/>
            <person name="Wang X."/>
            <person name="Wang C."/>
            <person name="Huo Q."/>
            <person name="Li W."/>
            <person name="Guo W."/>
            <person name="Chen H."/>
            <person name="Chen S."/>
            <person name="Zhou L."/>
            <person name="Zhou L."/>
            <person name="Ni X."/>
            <person name="Tian J."/>
            <person name="Zhou Y."/>
            <person name="Sheng Y."/>
            <person name="Liu T."/>
            <person name="Pan Y."/>
            <person name="Xia L."/>
            <person name="Li J."/>
            <person name="Zhao F."/>
            <person name="Cao W."/>
        </authorList>
    </citation>
    <scope>NUCLEOTIDE SEQUENCE</scope>
    <source>
        <strain evidence="9">Rsan-2018</strain>
        <tissue evidence="9">Larvae</tissue>
    </source>
</reference>
<comment type="caution">
    <text evidence="9">The sequence shown here is derived from an EMBL/GenBank/DDBJ whole genome shotgun (WGS) entry which is preliminary data.</text>
</comment>
<dbReference type="PROSITE" id="PS51144">
    <property type="entry name" value="ALPHA_CA_2"/>
    <property type="match status" value="1"/>
</dbReference>
<protein>
    <recommendedName>
        <fullName evidence="2">carbonic anhydrase</fullName>
        <ecNumber evidence="2">4.2.1.1</ecNumber>
    </recommendedName>
</protein>
<dbReference type="SMART" id="SM01057">
    <property type="entry name" value="Carb_anhydrase"/>
    <property type="match status" value="1"/>
</dbReference>
<dbReference type="AlphaFoldDB" id="A0A9D4PAE4"/>
<evidence type="ECO:0000256" key="6">
    <source>
        <dbReference type="ARBA" id="ARBA00048348"/>
    </source>
</evidence>
<evidence type="ECO:0000256" key="3">
    <source>
        <dbReference type="ARBA" id="ARBA00022723"/>
    </source>
</evidence>
<feature type="compositionally biased region" description="Polar residues" evidence="7">
    <location>
        <begin position="259"/>
        <end position="271"/>
    </location>
</feature>
<dbReference type="InterPro" id="IPR023561">
    <property type="entry name" value="Carbonic_anhydrase_a-class"/>
</dbReference>
<name>A0A9D4PAE4_RHISA</name>
<evidence type="ECO:0000259" key="8">
    <source>
        <dbReference type="PROSITE" id="PS51144"/>
    </source>
</evidence>
<dbReference type="InterPro" id="IPR001148">
    <property type="entry name" value="CA_dom"/>
</dbReference>
<evidence type="ECO:0000256" key="2">
    <source>
        <dbReference type="ARBA" id="ARBA00012925"/>
    </source>
</evidence>
<keyword evidence="10" id="KW-1185">Reference proteome</keyword>
<feature type="region of interest" description="Disordered" evidence="7">
    <location>
        <begin position="249"/>
        <end position="271"/>
    </location>
</feature>
<organism evidence="9 10">
    <name type="scientific">Rhipicephalus sanguineus</name>
    <name type="common">Brown dog tick</name>
    <name type="synonym">Ixodes sanguineus</name>
    <dbReference type="NCBI Taxonomy" id="34632"/>
    <lineage>
        <taxon>Eukaryota</taxon>
        <taxon>Metazoa</taxon>
        <taxon>Ecdysozoa</taxon>
        <taxon>Arthropoda</taxon>
        <taxon>Chelicerata</taxon>
        <taxon>Arachnida</taxon>
        <taxon>Acari</taxon>
        <taxon>Parasitiformes</taxon>
        <taxon>Ixodida</taxon>
        <taxon>Ixodoidea</taxon>
        <taxon>Ixodidae</taxon>
        <taxon>Rhipicephalinae</taxon>
        <taxon>Rhipicephalus</taxon>
        <taxon>Rhipicephalus</taxon>
    </lineage>
</organism>
<feature type="domain" description="Alpha-carbonic anhydrase" evidence="8">
    <location>
        <begin position="8"/>
        <end position="269"/>
    </location>
</feature>
<evidence type="ECO:0000313" key="10">
    <source>
        <dbReference type="Proteomes" id="UP000821837"/>
    </source>
</evidence>
<dbReference type="CDD" id="cd00326">
    <property type="entry name" value="alpha_CA"/>
    <property type="match status" value="1"/>
</dbReference>
<sequence length="271" mass="29709">MFHAADTCTISSKDTPGPKPDSWGDLVFCMPGAVCDTGFAQSPIAIPAGLADENGDFVLDNYDREFKKFDVDVDGHAITVIIKDEGPAPTVEGEEVLGKGKFVLQQFHFHLGSNDNQGAEHKIDEAGHNFPLEVHFVHTREGKGSTAEALKEPGNVVAMAVLFKVEENPADNKADAALMAVIDKIGVSTDATKALNLEDFVGPITTYYHYNGSLTTPPCTEGLRWIVLDSHPSVKKKTLQLLRDKSPNVRKDNFRPYRSPQNRQVKKYTSL</sequence>
<comment type="similarity">
    <text evidence="1">Belongs to the alpha-carbonic anhydrase family.</text>
</comment>
<dbReference type="EMBL" id="JABSTV010001255">
    <property type="protein sequence ID" value="KAH7935124.1"/>
    <property type="molecule type" value="Genomic_DNA"/>
</dbReference>
<dbReference type="PANTHER" id="PTHR18952">
    <property type="entry name" value="CARBONIC ANHYDRASE"/>
    <property type="match status" value="1"/>
</dbReference>
<reference evidence="9" key="1">
    <citation type="journal article" date="2020" name="Cell">
        <title>Large-Scale Comparative Analyses of Tick Genomes Elucidate Their Genetic Diversity and Vector Capacities.</title>
        <authorList>
            <consortium name="Tick Genome and Microbiome Consortium (TIGMIC)"/>
            <person name="Jia N."/>
            <person name="Wang J."/>
            <person name="Shi W."/>
            <person name="Du L."/>
            <person name="Sun Y."/>
            <person name="Zhan W."/>
            <person name="Jiang J.F."/>
            <person name="Wang Q."/>
            <person name="Zhang B."/>
            <person name="Ji P."/>
            <person name="Bell-Sakyi L."/>
            <person name="Cui X.M."/>
            <person name="Yuan T.T."/>
            <person name="Jiang B.G."/>
            <person name="Yang W.F."/>
            <person name="Lam T.T."/>
            <person name="Chang Q.C."/>
            <person name="Ding S.J."/>
            <person name="Wang X.J."/>
            <person name="Zhu J.G."/>
            <person name="Ruan X.D."/>
            <person name="Zhao L."/>
            <person name="Wei J.T."/>
            <person name="Ye R.Z."/>
            <person name="Que T.C."/>
            <person name="Du C.H."/>
            <person name="Zhou Y.H."/>
            <person name="Cheng J.X."/>
            <person name="Dai P.F."/>
            <person name="Guo W.B."/>
            <person name="Han X.H."/>
            <person name="Huang E.J."/>
            <person name="Li L.F."/>
            <person name="Wei W."/>
            <person name="Gao Y.C."/>
            <person name="Liu J.Z."/>
            <person name="Shao H.Z."/>
            <person name="Wang X."/>
            <person name="Wang C.C."/>
            <person name="Yang T.C."/>
            <person name="Huo Q.B."/>
            <person name="Li W."/>
            <person name="Chen H.Y."/>
            <person name="Chen S.E."/>
            <person name="Zhou L.G."/>
            <person name="Ni X.B."/>
            <person name="Tian J.H."/>
            <person name="Sheng Y."/>
            <person name="Liu T."/>
            <person name="Pan Y.S."/>
            <person name="Xia L.Y."/>
            <person name="Li J."/>
            <person name="Zhao F."/>
            <person name="Cao W.C."/>
        </authorList>
    </citation>
    <scope>NUCLEOTIDE SEQUENCE</scope>
    <source>
        <strain evidence="9">Rsan-2018</strain>
    </source>
</reference>
<evidence type="ECO:0000256" key="5">
    <source>
        <dbReference type="ARBA" id="ARBA00023239"/>
    </source>
</evidence>
<dbReference type="SUPFAM" id="SSF51069">
    <property type="entry name" value="Carbonic anhydrase"/>
    <property type="match status" value="1"/>
</dbReference>
<evidence type="ECO:0000256" key="4">
    <source>
        <dbReference type="ARBA" id="ARBA00022833"/>
    </source>
</evidence>
<dbReference type="Proteomes" id="UP000821837">
    <property type="component" value="Unassembled WGS sequence"/>
</dbReference>
<proteinExistence type="inferred from homology"/>
<dbReference type="PANTHER" id="PTHR18952:SF265">
    <property type="entry name" value="CARBONIC ANHYDRASE"/>
    <property type="match status" value="1"/>
</dbReference>
<dbReference type="InterPro" id="IPR036398">
    <property type="entry name" value="CA_dom_sf"/>
</dbReference>
<keyword evidence="4" id="KW-0862">Zinc</keyword>
<accession>A0A9D4PAE4</accession>
<dbReference type="Gene3D" id="3.10.200.10">
    <property type="entry name" value="Alpha carbonic anhydrase"/>
    <property type="match status" value="1"/>
</dbReference>
<evidence type="ECO:0000256" key="7">
    <source>
        <dbReference type="SAM" id="MobiDB-lite"/>
    </source>
</evidence>
<dbReference type="GO" id="GO:0008270">
    <property type="term" value="F:zinc ion binding"/>
    <property type="evidence" value="ECO:0007669"/>
    <property type="project" value="InterPro"/>
</dbReference>
<evidence type="ECO:0000256" key="1">
    <source>
        <dbReference type="ARBA" id="ARBA00010718"/>
    </source>
</evidence>
<comment type="catalytic activity">
    <reaction evidence="6">
        <text>hydrogencarbonate + H(+) = CO2 + H2O</text>
        <dbReference type="Rhea" id="RHEA:10748"/>
        <dbReference type="ChEBI" id="CHEBI:15377"/>
        <dbReference type="ChEBI" id="CHEBI:15378"/>
        <dbReference type="ChEBI" id="CHEBI:16526"/>
        <dbReference type="ChEBI" id="CHEBI:17544"/>
        <dbReference type="EC" id="4.2.1.1"/>
    </reaction>
</comment>
<dbReference type="VEuPathDB" id="VectorBase:RSAN_049542"/>
<gene>
    <name evidence="9" type="ORF">HPB52_004473</name>
</gene>
<keyword evidence="3" id="KW-0479">Metal-binding</keyword>
<keyword evidence="5" id="KW-0456">Lyase</keyword>